<evidence type="ECO:0000313" key="2">
    <source>
        <dbReference type="Proteomes" id="UP001497700"/>
    </source>
</evidence>
<gene>
    <name evidence="1" type="ORF">F4820DRAFT_460149</name>
</gene>
<organism evidence="1 2">
    <name type="scientific">Hypoxylon rubiginosum</name>
    <dbReference type="NCBI Taxonomy" id="110542"/>
    <lineage>
        <taxon>Eukaryota</taxon>
        <taxon>Fungi</taxon>
        <taxon>Dikarya</taxon>
        <taxon>Ascomycota</taxon>
        <taxon>Pezizomycotina</taxon>
        <taxon>Sordariomycetes</taxon>
        <taxon>Xylariomycetidae</taxon>
        <taxon>Xylariales</taxon>
        <taxon>Hypoxylaceae</taxon>
        <taxon>Hypoxylon</taxon>
    </lineage>
</organism>
<reference evidence="1 2" key="1">
    <citation type="journal article" date="2022" name="New Phytol.">
        <title>Ecological generalism drives hyperdiversity of secondary metabolite gene clusters in xylarialean endophytes.</title>
        <authorList>
            <person name="Franco M.E.E."/>
            <person name="Wisecaver J.H."/>
            <person name="Arnold A.E."/>
            <person name="Ju Y.M."/>
            <person name="Slot J.C."/>
            <person name="Ahrendt S."/>
            <person name="Moore L.P."/>
            <person name="Eastman K.E."/>
            <person name="Scott K."/>
            <person name="Konkel Z."/>
            <person name="Mondo S.J."/>
            <person name="Kuo A."/>
            <person name="Hayes R.D."/>
            <person name="Haridas S."/>
            <person name="Andreopoulos B."/>
            <person name="Riley R."/>
            <person name="LaButti K."/>
            <person name="Pangilinan J."/>
            <person name="Lipzen A."/>
            <person name="Amirebrahimi M."/>
            <person name="Yan J."/>
            <person name="Adam C."/>
            <person name="Keymanesh K."/>
            <person name="Ng V."/>
            <person name="Louie K."/>
            <person name="Northen T."/>
            <person name="Drula E."/>
            <person name="Henrissat B."/>
            <person name="Hsieh H.M."/>
            <person name="Youens-Clark K."/>
            <person name="Lutzoni F."/>
            <person name="Miadlikowska J."/>
            <person name="Eastwood D.C."/>
            <person name="Hamelin R.C."/>
            <person name="Grigoriev I.V."/>
            <person name="U'Ren J.M."/>
        </authorList>
    </citation>
    <scope>NUCLEOTIDE SEQUENCE [LARGE SCALE GENOMIC DNA]</scope>
    <source>
        <strain evidence="1 2">CBS 119005</strain>
    </source>
</reference>
<evidence type="ECO:0000313" key="1">
    <source>
        <dbReference type="EMBL" id="KAI4862587.1"/>
    </source>
</evidence>
<dbReference type="EMBL" id="MU393523">
    <property type="protein sequence ID" value="KAI4862587.1"/>
    <property type="molecule type" value="Genomic_DNA"/>
</dbReference>
<name>A0ACB9YTR6_9PEZI</name>
<keyword evidence="2" id="KW-1185">Reference proteome</keyword>
<comment type="caution">
    <text evidence="1">The sequence shown here is derived from an EMBL/GenBank/DDBJ whole genome shotgun (WGS) entry which is preliminary data.</text>
</comment>
<sequence>MDSVTPLPFLVAPTTEQAAHEIILVHGFKNPLEKRTQAAKCRKVLESWILDAAKPIRDRVNVRLFVFDSAHILHHGHHALSEAVTELSKRLEATSKEPSSPLSQRTEEESLEASSSSSSPSRAAVFVAHGIGAWISPLDLRADYFLLEYLRELSRIFRLDGEEARIRNLRDKLLDVDHAFRKLTDARYGESAPSA</sequence>
<accession>A0ACB9YTR6</accession>
<proteinExistence type="predicted"/>
<protein>
    <submittedName>
        <fullName evidence="1">Uncharacterized protein</fullName>
    </submittedName>
</protein>
<dbReference type="Proteomes" id="UP001497700">
    <property type="component" value="Unassembled WGS sequence"/>
</dbReference>